<feature type="active site" evidence="5">
    <location>
        <position position="142"/>
    </location>
</feature>
<evidence type="ECO:0000256" key="7">
    <source>
        <dbReference type="RuleBase" id="RU362028"/>
    </source>
</evidence>
<dbReference type="InterPro" id="IPR050188">
    <property type="entry name" value="RluA_PseudoU_synthase"/>
</dbReference>
<dbReference type="PATRIC" id="fig|476272.21.peg.3439"/>
<dbReference type="GO" id="GO:0003723">
    <property type="term" value="F:RNA binding"/>
    <property type="evidence" value="ECO:0007669"/>
    <property type="project" value="UniProtKB-KW"/>
</dbReference>
<evidence type="ECO:0000256" key="2">
    <source>
        <dbReference type="ARBA" id="ARBA00010876"/>
    </source>
</evidence>
<dbReference type="Pfam" id="PF01479">
    <property type="entry name" value="S4"/>
    <property type="match status" value="1"/>
</dbReference>
<dbReference type="NCBIfam" id="TIGR00005">
    <property type="entry name" value="rluA_subfam"/>
    <property type="match status" value="1"/>
</dbReference>
<dbReference type="RefSeq" id="WP_005945591.1">
    <property type="nucleotide sequence ID" value="NZ_CP136423.1"/>
</dbReference>
<evidence type="ECO:0000256" key="6">
    <source>
        <dbReference type="PROSITE-ProRule" id="PRU00182"/>
    </source>
</evidence>
<name>C0CHW8_BLAHS</name>
<dbReference type="SMART" id="SM00363">
    <property type="entry name" value="S4"/>
    <property type="match status" value="1"/>
</dbReference>
<organism evidence="9 10">
    <name type="scientific">Blautia hydrogenotrophica (strain DSM 10507 / JCM 14656 / S5a33)</name>
    <name type="common">Ruminococcus hydrogenotrophicus</name>
    <dbReference type="NCBI Taxonomy" id="476272"/>
    <lineage>
        <taxon>Bacteria</taxon>
        <taxon>Bacillati</taxon>
        <taxon>Bacillota</taxon>
        <taxon>Clostridia</taxon>
        <taxon>Lachnospirales</taxon>
        <taxon>Lachnospiraceae</taxon>
        <taxon>Blautia</taxon>
    </lineage>
</organism>
<reference evidence="9 10" key="1">
    <citation type="submission" date="2009-01" db="EMBL/GenBank/DDBJ databases">
        <authorList>
            <person name="Fulton L."/>
            <person name="Clifton S."/>
            <person name="Fulton B."/>
            <person name="Xu J."/>
            <person name="Minx P."/>
            <person name="Pepin K.H."/>
            <person name="Johnson M."/>
            <person name="Bhonagiri V."/>
            <person name="Nash W.E."/>
            <person name="Mardis E.R."/>
            <person name="Wilson R.K."/>
        </authorList>
    </citation>
    <scope>NUCLEOTIDE SEQUENCE [LARGE SCALE GENOMIC DNA]</scope>
    <source>
        <strain evidence="10">DSM 10507 / JCM 14656 / S5a33</strain>
    </source>
</reference>
<dbReference type="PROSITE" id="PS01129">
    <property type="entry name" value="PSI_RLU"/>
    <property type="match status" value="1"/>
</dbReference>
<keyword evidence="3 6" id="KW-0694">RNA-binding</keyword>
<evidence type="ECO:0000313" key="10">
    <source>
        <dbReference type="Proteomes" id="UP000003100"/>
    </source>
</evidence>
<comment type="similarity">
    <text evidence="2 7">Belongs to the pseudouridine synthase RluA family.</text>
</comment>
<dbReference type="SUPFAM" id="SSF55174">
    <property type="entry name" value="Alpha-L RNA-binding motif"/>
    <property type="match status" value="1"/>
</dbReference>
<dbReference type="PANTHER" id="PTHR21600">
    <property type="entry name" value="MITOCHONDRIAL RNA PSEUDOURIDINE SYNTHASE"/>
    <property type="match status" value="1"/>
</dbReference>
<accession>C0CHW8</accession>
<dbReference type="InterPro" id="IPR020103">
    <property type="entry name" value="PsdUridine_synth_cat_dom_sf"/>
</dbReference>
<dbReference type="InterPro" id="IPR006224">
    <property type="entry name" value="PsdUridine_synth_RluA-like_CS"/>
</dbReference>
<evidence type="ECO:0000256" key="5">
    <source>
        <dbReference type="PIRSR" id="PIRSR606225-1"/>
    </source>
</evidence>
<dbReference type="AlphaFoldDB" id="C0CHW8"/>
<dbReference type="EC" id="5.4.99.-" evidence="7"/>
<dbReference type="Gene3D" id="3.10.290.10">
    <property type="entry name" value="RNA-binding S4 domain"/>
    <property type="match status" value="1"/>
</dbReference>
<dbReference type="InterPro" id="IPR006145">
    <property type="entry name" value="PsdUridine_synth_RsuA/RluA"/>
</dbReference>
<gene>
    <name evidence="9" type="ORF">RUMHYD_00432</name>
</gene>
<dbReference type="GeneID" id="86821682"/>
<comment type="function">
    <text evidence="7">Responsible for synthesis of pseudouridine from uracil.</text>
</comment>
<dbReference type="PROSITE" id="PS50889">
    <property type="entry name" value="S4"/>
    <property type="match status" value="1"/>
</dbReference>
<dbReference type="GO" id="GO:0120159">
    <property type="term" value="F:rRNA pseudouridine synthase activity"/>
    <property type="evidence" value="ECO:0007669"/>
    <property type="project" value="UniProtKB-ARBA"/>
</dbReference>
<dbReference type="InterPro" id="IPR006225">
    <property type="entry name" value="PsdUridine_synth_RluC/D"/>
</dbReference>
<evidence type="ECO:0000256" key="1">
    <source>
        <dbReference type="ARBA" id="ARBA00000073"/>
    </source>
</evidence>
<protein>
    <recommendedName>
        <fullName evidence="7">Pseudouridine synthase</fullName>
        <ecNumber evidence="7">5.4.99.-</ecNumber>
    </recommendedName>
</protein>
<dbReference type="CDD" id="cd02869">
    <property type="entry name" value="PseudoU_synth_RluA_like"/>
    <property type="match status" value="1"/>
</dbReference>
<proteinExistence type="inferred from homology"/>
<dbReference type="InterPro" id="IPR002942">
    <property type="entry name" value="S4_RNA-bd"/>
</dbReference>
<dbReference type="eggNOG" id="COG0564">
    <property type="taxonomic scope" value="Bacteria"/>
</dbReference>
<dbReference type="SUPFAM" id="SSF55120">
    <property type="entry name" value="Pseudouridine synthase"/>
    <property type="match status" value="1"/>
</dbReference>
<reference evidence="9 10" key="2">
    <citation type="submission" date="2009-02" db="EMBL/GenBank/DDBJ databases">
        <title>Draft genome sequence of Blautia hydrogenotrophica DSM 10507 (Ruminococcus hydrogenotrophicus DSM 10507).</title>
        <authorList>
            <person name="Sudarsanam P."/>
            <person name="Ley R."/>
            <person name="Guruge J."/>
            <person name="Turnbaugh P.J."/>
            <person name="Mahowald M."/>
            <person name="Liep D."/>
            <person name="Gordon J."/>
        </authorList>
    </citation>
    <scope>NUCLEOTIDE SEQUENCE [LARGE SCALE GENOMIC DNA]</scope>
    <source>
        <strain evidence="10">DSM 10507 / JCM 14656 / S5a33</strain>
    </source>
</reference>
<dbReference type="FunFam" id="3.30.2350.10:FF:000006">
    <property type="entry name" value="Pseudouridine synthase"/>
    <property type="match status" value="1"/>
</dbReference>
<dbReference type="EMBL" id="ACBZ01000016">
    <property type="protein sequence ID" value="EEG50650.1"/>
    <property type="molecule type" value="Genomic_DNA"/>
</dbReference>
<dbReference type="CDD" id="cd00165">
    <property type="entry name" value="S4"/>
    <property type="match status" value="1"/>
</dbReference>
<dbReference type="GO" id="GO:0000455">
    <property type="term" value="P:enzyme-directed rRNA pseudouridine synthesis"/>
    <property type="evidence" value="ECO:0007669"/>
    <property type="project" value="TreeGrafter"/>
</dbReference>
<dbReference type="Proteomes" id="UP000003100">
    <property type="component" value="Unassembled WGS sequence"/>
</dbReference>
<comment type="catalytic activity">
    <reaction evidence="1 7">
        <text>a uridine in RNA = a pseudouridine in RNA</text>
        <dbReference type="Rhea" id="RHEA:48348"/>
        <dbReference type="Rhea" id="RHEA-COMP:12068"/>
        <dbReference type="Rhea" id="RHEA-COMP:12069"/>
        <dbReference type="ChEBI" id="CHEBI:65314"/>
        <dbReference type="ChEBI" id="CHEBI:65315"/>
    </reaction>
</comment>
<dbReference type="Pfam" id="PF00849">
    <property type="entry name" value="PseudoU_synth_2"/>
    <property type="match status" value="1"/>
</dbReference>
<evidence type="ECO:0000256" key="4">
    <source>
        <dbReference type="ARBA" id="ARBA00023235"/>
    </source>
</evidence>
<sequence>MSDSENVWLKAEEQDENQRIDKYLARVMPEISRSYFQKLLKDGGVFIDGKVAKASDRLQCGDEIYFQMPKSREPDIEPEDLSLDILYEDPYLLVINKPKGMVVHPCPGHYSGTLVNGVLFHCKGQLSGINGVLRPGIVHRIDKDTTGALVVCKDDQTHRNLAVQLAEHTITRRYRAIVTGNLSADEGTVEGPIGRHPVDRKKMSINFKNGKDAVTHYRVLERFGKATYIECRLETGRTHQIRVHLSSIGHPLLGDTVYGSSKNPYELQGQTLHAMVLGFTHPYYEKYVEFEAPLPEYFQKMLEKLRK</sequence>
<dbReference type="HOGENOM" id="CLU_016902_4_4_9"/>
<keyword evidence="4 7" id="KW-0413">Isomerase</keyword>
<evidence type="ECO:0000256" key="3">
    <source>
        <dbReference type="ARBA" id="ARBA00022884"/>
    </source>
</evidence>
<evidence type="ECO:0000259" key="8">
    <source>
        <dbReference type="SMART" id="SM00363"/>
    </source>
</evidence>
<dbReference type="Gene3D" id="3.30.2350.10">
    <property type="entry name" value="Pseudouridine synthase"/>
    <property type="match status" value="1"/>
</dbReference>
<dbReference type="InterPro" id="IPR036986">
    <property type="entry name" value="S4_RNA-bd_sf"/>
</dbReference>
<evidence type="ECO:0000313" key="9">
    <source>
        <dbReference type="EMBL" id="EEG50650.1"/>
    </source>
</evidence>
<feature type="domain" description="RNA-binding S4" evidence="8">
    <location>
        <begin position="18"/>
        <end position="82"/>
    </location>
</feature>
<keyword evidence="10" id="KW-1185">Reference proteome</keyword>
<dbReference type="PANTHER" id="PTHR21600:SF44">
    <property type="entry name" value="RIBOSOMAL LARGE SUBUNIT PSEUDOURIDINE SYNTHASE D"/>
    <property type="match status" value="1"/>
</dbReference>